<evidence type="ECO:0000313" key="2">
    <source>
        <dbReference type="Proteomes" id="UP000297299"/>
    </source>
</evidence>
<reference evidence="1 2" key="1">
    <citation type="submission" date="2017-11" db="EMBL/GenBank/DDBJ databases">
        <title>Comparative genomics of Botrytis spp.</title>
        <authorList>
            <person name="Valero-Jimenez C.A."/>
            <person name="Tapia P."/>
            <person name="Veloso J."/>
            <person name="Silva-Moreno E."/>
            <person name="Staats M."/>
            <person name="Valdes J.H."/>
            <person name="Van Kan J.A.L."/>
        </authorList>
    </citation>
    <scope>NUCLEOTIDE SEQUENCE [LARGE SCALE GENOMIC DNA]</scope>
    <source>
        <strain evidence="1 2">MUCL2830</strain>
    </source>
</reference>
<keyword evidence="2" id="KW-1185">Reference proteome</keyword>
<evidence type="ECO:0000313" key="1">
    <source>
        <dbReference type="EMBL" id="TEY84094.1"/>
    </source>
</evidence>
<dbReference type="OrthoDB" id="3530561at2759"/>
<dbReference type="EMBL" id="PHWZ01000021">
    <property type="protein sequence ID" value="TEY84094.1"/>
    <property type="molecule type" value="Genomic_DNA"/>
</dbReference>
<organism evidence="1 2">
    <name type="scientific">Botryotinia calthae</name>
    <dbReference type="NCBI Taxonomy" id="38488"/>
    <lineage>
        <taxon>Eukaryota</taxon>
        <taxon>Fungi</taxon>
        <taxon>Dikarya</taxon>
        <taxon>Ascomycota</taxon>
        <taxon>Pezizomycotina</taxon>
        <taxon>Leotiomycetes</taxon>
        <taxon>Helotiales</taxon>
        <taxon>Sclerotiniaceae</taxon>
        <taxon>Botryotinia</taxon>
    </lineage>
</organism>
<gene>
    <name evidence="1" type="ORF">BOTCAL_0021g00150</name>
</gene>
<protein>
    <submittedName>
        <fullName evidence="1">Uncharacterized protein</fullName>
    </submittedName>
</protein>
<sequence length="85" mass="9779">MKLKVKNLWLFLKLSLDIQISGSNAFGFVLGGYRIRAIYWISLYNIIEFEKKEWTVGKNAIGVELDISLEPENLNSMPGFQVSWP</sequence>
<name>A0A4Y8DEM1_9HELO</name>
<comment type="caution">
    <text evidence="1">The sequence shown here is derived from an EMBL/GenBank/DDBJ whole genome shotgun (WGS) entry which is preliminary data.</text>
</comment>
<accession>A0A4Y8DEM1</accession>
<dbReference type="AlphaFoldDB" id="A0A4Y8DEM1"/>
<proteinExistence type="predicted"/>
<dbReference type="Proteomes" id="UP000297299">
    <property type="component" value="Unassembled WGS sequence"/>
</dbReference>